<dbReference type="Proteomes" id="UP000297299">
    <property type="component" value="Unassembled WGS sequence"/>
</dbReference>
<evidence type="ECO:0000313" key="2">
    <source>
        <dbReference type="Proteomes" id="UP000297299"/>
    </source>
</evidence>
<sequence length="118" mass="13760">MATAKEPEFTTKSSGYVVEMKLREEYAEREYRHTATSSKMSRRAVMLLLVIDTSKYYRIPKKEVSLEMVRCRFIISQGFHMFEDCYCEWCDGTPKAGEQGSGRGRRKFGCRGKYLKDT</sequence>
<keyword evidence="2" id="KW-1185">Reference proteome</keyword>
<organism evidence="1 2">
    <name type="scientific">Botryotinia calthae</name>
    <dbReference type="NCBI Taxonomy" id="38488"/>
    <lineage>
        <taxon>Eukaryota</taxon>
        <taxon>Fungi</taxon>
        <taxon>Dikarya</taxon>
        <taxon>Ascomycota</taxon>
        <taxon>Pezizomycotina</taxon>
        <taxon>Leotiomycetes</taxon>
        <taxon>Helotiales</taxon>
        <taxon>Sclerotiniaceae</taxon>
        <taxon>Botryotinia</taxon>
    </lineage>
</organism>
<evidence type="ECO:0000313" key="1">
    <source>
        <dbReference type="EMBL" id="TEY81822.1"/>
    </source>
</evidence>
<accession>A0A4Y8DDG4</accession>
<dbReference type="OrthoDB" id="3473352at2759"/>
<dbReference type="EMBL" id="PHWZ01000031">
    <property type="protein sequence ID" value="TEY81822.1"/>
    <property type="molecule type" value="Genomic_DNA"/>
</dbReference>
<dbReference type="AlphaFoldDB" id="A0A4Y8DDG4"/>
<proteinExistence type="predicted"/>
<protein>
    <submittedName>
        <fullName evidence="1">Uncharacterized protein</fullName>
    </submittedName>
</protein>
<name>A0A4Y8DDG4_9HELO</name>
<comment type="caution">
    <text evidence="1">The sequence shown here is derived from an EMBL/GenBank/DDBJ whole genome shotgun (WGS) entry which is preliminary data.</text>
</comment>
<gene>
    <name evidence="1" type="ORF">BOTCAL_0031g00140</name>
</gene>
<reference evidence="1 2" key="1">
    <citation type="submission" date="2017-11" db="EMBL/GenBank/DDBJ databases">
        <title>Comparative genomics of Botrytis spp.</title>
        <authorList>
            <person name="Valero-Jimenez C.A."/>
            <person name="Tapia P."/>
            <person name="Veloso J."/>
            <person name="Silva-Moreno E."/>
            <person name="Staats M."/>
            <person name="Valdes J.H."/>
            <person name="Van Kan J.A.L."/>
        </authorList>
    </citation>
    <scope>NUCLEOTIDE SEQUENCE [LARGE SCALE GENOMIC DNA]</scope>
    <source>
        <strain evidence="1 2">MUCL2830</strain>
    </source>
</reference>